<proteinExistence type="predicted"/>
<dbReference type="GO" id="GO:0003700">
    <property type="term" value="F:DNA-binding transcription factor activity"/>
    <property type="evidence" value="ECO:0007669"/>
    <property type="project" value="InterPro"/>
</dbReference>
<evidence type="ECO:0000313" key="6">
    <source>
        <dbReference type="Proteomes" id="UP000245202"/>
    </source>
</evidence>
<dbReference type="AlphaFoldDB" id="A0A2R5F2J1"/>
<dbReference type="EMBL" id="BDQX01000430">
    <property type="protein sequence ID" value="GBG11808.1"/>
    <property type="molecule type" value="Genomic_DNA"/>
</dbReference>
<dbReference type="InterPro" id="IPR009057">
    <property type="entry name" value="Homeodomain-like_sf"/>
</dbReference>
<comment type="caution">
    <text evidence="5">The sequence shown here is derived from an EMBL/GenBank/DDBJ whole genome shotgun (WGS) entry which is preliminary data.</text>
</comment>
<accession>A0A2R5F2J1</accession>
<feature type="domain" description="HTH araC/xylS-type" evidence="4">
    <location>
        <begin position="180"/>
        <end position="278"/>
    </location>
</feature>
<dbReference type="PROSITE" id="PS00041">
    <property type="entry name" value="HTH_ARAC_FAMILY_1"/>
    <property type="match status" value="1"/>
</dbReference>
<sequence length="281" mass="32460">MSDTVTYGNEEKGPIYLQYIRRSGPFERTQHMHDMYELYYLYEGERMYFIRDRSFLILPGDLVLINRRELHATSDSGDFGHARVVINFSDSFLGSALEEAPYLLDALSIGSPVLRLDLQSRRMVQRILGSMTDEAREPVLGQTFAIRHYLIELLLFASRFIKTNSVTVPDHVSPLHRKISSIVRHINAHYADEVSLEELARRFEISPAYLSRMFKEVTGFPLVTYVHLVRIQEAQRLLQETNAKVITIAEQVGFGSLVQFGRAFRQIANNTPLRYRQSSRK</sequence>
<dbReference type="PROSITE" id="PS01124">
    <property type="entry name" value="HTH_ARAC_FAMILY_2"/>
    <property type="match status" value="1"/>
</dbReference>
<evidence type="ECO:0000256" key="3">
    <source>
        <dbReference type="ARBA" id="ARBA00023163"/>
    </source>
</evidence>
<keyword evidence="1" id="KW-0805">Transcription regulation</keyword>
<dbReference type="InterPro" id="IPR014710">
    <property type="entry name" value="RmlC-like_jellyroll"/>
</dbReference>
<evidence type="ECO:0000313" key="5">
    <source>
        <dbReference type="EMBL" id="GBG11808.1"/>
    </source>
</evidence>
<keyword evidence="6" id="KW-1185">Reference proteome</keyword>
<keyword evidence="2" id="KW-0238">DNA-binding</keyword>
<dbReference type="PANTHER" id="PTHR43280">
    <property type="entry name" value="ARAC-FAMILY TRANSCRIPTIONAL REGULATOR"/>
    <property type="match status" value="1"/>
</dbReference>
<dbReference type="InterPro" id="IPR018062">
    <property type="entry name" value="HTH_AraC-typ_CS"/>
</dbReference>
<dbReference type="SMART" id="SM00342">
    <property type="entry name" value="HTH_ARAC"/>
    <property type="match status" value="1"/>
</dbReference>
<evidence type="ECO:0000256" key="2">
    <source>
        <dbReference type="ARBA" id="ARBA00023125"/>
    </source>
</evidence>
<organism evidence="5 6">
    <name type="scientific">Paenibacillus agaridevorans</name>
    <dbReference type="NCBI Taxonomy" id="171404"/>
    <lineage>
        <taxon>Bacteria</taxon>
        <taxon>Bacillati</taxon>
        <taxon>Bacillota</taxon>
        <taxon>Bacilli</taxon>
        <taxon>Bacillales</taxon>
        <taxon>Paenibacillaceae</taxon>
        <taxon>Paenibacillus</taxon>
    </lineage>
</organism>
<dbReference type="Proteomes" id="UP000245202">
    <property type="component" value="Unassembled WGS sequence"/>
</dbReference>
<dbReference type="Pfam" id="PF12833">
    <property type="entry name" value="HTH_18"/>
    <property type="match status" value="1"/>
</dbReference>
<dbReference type="InterPro" id="IPR003313">
    <property type="entry name" value="AraC-bd"/>
</dbReference>
<evidence type="ECO:0000259" key="4">
    <source>
        <dbReference type="PROSITE" id="PS01124"/>
    </source>
</evidence>
<dbReference type="InterPro" id="IPR018060">
    <property type="entry name" value="HTH_AraC"/>
</dbReference>
<dbReference type="Gene3D" id="1.10.10.60">
    <property type="entry name" value="Homeodomain-like"/>
    <property type="match status" value="2"/>
</dbReference>
<dbReference type="SUPFAM" id="SSF51215">
    <property type="entry name" value="Regulatory protein AraC"/>
    <property type="match status" value="1"/>
</dbReference>
<protein>
    <submittedName>
        <fullName evidence="5">AraC family transcriptional regulator</fullName>
    </submittedName>
</protein>
<dbReference type="InterPro" id="IPR037923">
    <property type="entry name" value="HTH-like"/>
</dbReference>
<dbReference type="RefSeq" id="WP_087566163.1">
    <property type="nucleotide sequence ID" value="NZ_BDQX01000430.1"/>
</dbReference>
<name>A0A2R5F2J1_9BACL</name>
<evidence type="ECO:0000256" key="1">
    <source>
        <dbReference type="ARBA" id="ARBA00023015"/>
    </source>
</evidence>
<keyword evidence="3" id="KW-0804">Transcription</keyword>
<dbReference type="SUPFAM" id="SSF46689">
    <property type="entry name" value="Homeodomain-like"/>
    <property type="match status" value="2"/>
</dbReference>
<dbReference type="Pfam" id="PF02311">
    <property type="entry name" value="AraC_binding"/>
    <property type="match status" value="1"/>
</dbReference>
<reference evidence="5 6" key="1">
    <citation type="submission" date="2017-08" db="EMBL/GenBank/DDBJ databases">
        <title>Substantial Increase in Enzyme Production by Combined Drug-Resistance Mutations in Paenibacillus agaridevorans.</title>
        <authorList>
            <person name="Tanaka Y."/>
            <person name="Funane K."/>
            <person name="Hosaka T."/>
            <person name="Shiwa Y."/>
            <person name="Fujita N."/>
            <person name="Miyazaki T."/>
            <person name="Yoshikawa H."/>
            <person name="Murakami K."/>
            <person name="Kasahara K."/>
            <person name="Inaoka T."/>
            <person name="Hiraga Y."/>
            <person name="Ochi K."/>
        </authorList>
    </citation>
    <scope>NUCLEOTIDE SEQUENCE [LARGE SCALE GENOMIC DNA]</scope>
    <source>
        <strain evidence="5 6">T-3040</strain>
    </source>
</reference>
<dbReference type="PANTHER" id="PTHR43280:SF28">
    <property type="entry name" value="HTH-TYPE TRANSCRIPTIONAL ACTIVATOR RHAS"/>
    <property type="match status" value="1"/>
</dbReference>
<dbReference type="GO" id="GO:0043565">
    <property type="term" value="F:sequence-specific DNA binding"/>
    <property type="evidence" value="ECO:0007669"/>
    <property type="project" value="InterPro"/>
</dbReference>
<gene>
    <name evidence="5" type="ORF">PAT3040_06656</name>
</gene>
<dbReference type="Gene3D" id="2.60.120.10">
    <property type="entry name" value="Jelly Rolls"/>
    <property type="match status" value="1"/>
</dbReference>